<evidence type="ECO:0008006" key="3">
    <source>
        <dbReference type="Google" id="ProtNLM"/>
    </source>
</evidence>
<dbReference type="Proteomes" id="UP000324800">
    <property type="component" value="Unassembled WGS sequence"/>
</dbReference>
<reference evidence="1 2" key="1">
    <citation type="submission" date="2019-03" db="EMBL/GenBank/DDBJ databases">
        <title>Single cell metagenomics reveals metabolic interactions within the superorganism composed of flagellate Streblomastix strix and complex community of Bacteroidetes bacteria on its surface.</title>
        <authorList>
            <person name="Treitli S.C."/>
            <person name="Kolisko M."/>
            <person name="Husnik F."/>
            <person name="Keeling P."/>
            <person name="Hampl V."/>
        </authorList>
    </citation>
    <scope>NUCLEOTIDE SEQUENCE [LARGE SCALE GENOMIC DNA]</scope>
    <source>
        <strain evidence="1">ST1C</strain>
    </source>
</reference>
<name>A0A5J4VDI2_9EUKA</name>
<evidence type="ECO:0000313" key="2">
    <source>
        <dbReference type="Proteomes" id="UP000324800"/>
    </source>
</evidence>
<gene>
    <name evidence="1" type="ORF">EZS28_023940</name>
</gene>
<protein>
    <recommendedName>
        <fullName evidence="3">Right handed beta helix domain-containing protein</fullName>
    </recommendedName>
</protein>
<dbReference type="EMBL" id="SNRW01007842">
    <property type="protein sequence ID" value="KAA6380535.1"/>
    <property type="molecule type" value="Genomic_DNA"/>
</dbReference>
<organism evidence="1 2">
    <name type="scientific">Streblomastix strix</name>
    <dbReference type="NCBI Taxonomy" id="222440"/>
    <lineage>
        <taxon>Eukaryota</taxon>
        <taxon>Metamonada</taxon>
        <taxon>Preaxostyla</taxon>
        <taxon>Oxymonadida</taxon>
        <taxon>Streblomastigidae</taxon>
        <taxon>Streblomastix</taxon>
    </lineage>
</organism>
<sequence>MFMCKTGKYQEGGGINKIIKDGINKFQINGLMSFQYCTCKEFGGSVNINGSLGAMINFKSVSFTSCSSEGGGGLNTRLQSGSIQNITDAVNFTLCQSASQNRGGIRAILTEPASSIFISGSSIFDECKTTGQGDEMYINANQSKIINLKSVLFDNYEAIQGEGVIRSLLVNGGTLTIEGLTNFTT</sequence>
<proteinExistence type="predicted"/>
<dbReference type="AlphaFoldDB" id="A0A5J4VDI2"/>
<evidence type="ECO:0000313" key="1">
    <source>
        <dbReference type="EMBL" id="KAA6380535.1"/>
    </source>
</evidence>
<accession>A0A5J4VDI2</accession>
<comment type="caution">
    <text evidence="1">The sequence shown here is derived from an EMBL/GenBank/DDBJ whole genome shotgun (WGS) entry which is preliminary data.</text>
</comment>